<dbReference type="PIRSF" id="PIRSF021435">
    <property type="entry name" value="SpoIIIAB"/>
    <property type="match status" value="1"/>
</dbReference>
<name>A0A1I5U6W0_9FIRM</name>
<dbReference type="AlphaFoldDB" id="A0A1I5U6W0"/>
<dbReference type="STRING" id="937334.SAMN05444406_10660"/>
<protein>
    <submittedName>
        <fullName evidence="1">Stage III sporulation protein AB</fullName>
    </submittedName>
</protein>
<keyword evidence="2" id="KW-1185">Reference proteome</keyword>
<gene>
    <name evidence="1" type="ORF">SAMN05444406_10660</name>
</gene>
<dbReference type="RefSeq" id="WP_025746492.1">
    <property type="nucleotide sequence ID" value="NZ_FOXR01000006.1"/>
</dbReference>
<evidence type="ECO:0000313" key="1">
    <source>
        <dbReference type="EMBL" id="SFP91011.1"/>
    </source>
</evidence>
<sequence length="174" mass="19782">MVFIKILSSLVIVVCCSFLGLQAANAYALRLKELRMLRMAFAHLESEVINYATFLPEAVERVAALLHGGVKEFFCDFSRRLQKRSGDTAAEAWEKALKGWKKHLHITMEDTQILLTFGKVLGVSDRESQQRYFQIIQSQLRNQEQKAEEACLKYQTMYRNLGVLGGLALAIILL</sequence>
<dbReference type="InterPro" id="IPR014198">
    <property type="entry name" value="Spore_III_AB"/>
</dbReference>
<dbReference type="Pfam" id="PF09548">
    <property type="entry name" value="Spore_III_AB"/>
    <property type="match status" value="1"/>
</dbReference>
<dbReference type="EMBL" id="FOXR01000006">
    <property type="protein sequence ID" value="SFP91011.1"/>
    <property type="molecule type" value="Genomic_DNA"/>
</dbReference>
<evidence type="ECO:0000313" key="2">
    <source>
        <dbReference type="Proteomes" id="UP000198577"/>
    </source>
</evidence>
<dbReference type="Proteomes" id="UP000198577">
    <property type="component" value="Unassembled WGS sequence"/>
</dbReference>
<proteinExistence type="predicted"/>
<reference evidence="1 2" key="1">
    <citation type="submission" date="2016-10" db="EMBL/GenBank/DDBJ databases">
        <authorList>
            <person name="de Groot N.N."/>
        </authorList>
    </citation>
    <scope>NUCLEOTIDE SEQUENCE [LARGE SCALE GENOMIC DNA]</scope>
    <source>
        <strain evidence="1 2">DSM 20678</strain>
    </source>
</reference>
<organism evidence="1 2">
    <name type="scientific">Caldicoprobacter faecalis</name>
    <dbReference type="NCBI Taxonomy" id="937334"/>
    <lineage>
        <taxon>Bacteria</taxon>
        <taxon>Bacillati</taxon>
        <taxon>Bacillota</taxon>
        <taxon>Clostridia</taxon>
        <taxon>Caldicoprobacterales</taxon>
        <taxon>Caldicoprobacteraceae</taxon>
        <taxon>Caldicoprobacter</taxon>
    </lineage>
</organism>
<dbReference type="OrthoDB" id="1957909at2"/>
<accession>A0A1I5U6W0</accession>